<dbReference type="AlphaFoldDB" id="D5WKD8"/>
<evidence type="ECO:0000256" key="1">
    <source>
        <dbReference type="SAM" id="MobiDB-lite"/>
    </source>
</evidence>
<name>D5WKD8_PARAM</name>
<dbReference type="STRING" id="640511.BC1002_5792"/>
<accession>D5WKD8</accession>
<protein>
    <submittedName>
        <fullName evidence="2">Uncharacterized protein</fullName>
    </submittedName>
</protein>
<reference evidence="3" key="1">
    <citation type="submission" date="2010-04" db="EMBL/GenBank/DDBJ databases">
        <title>Complete sequence of chromosome 3 of Burkholderia sp. CCGE1002.</title>
        <authorList>
            <consortium name="US DOE Joint Genome Institute"/>
            <person name="Lucas S."/>
            <person name="Copeland A."/>
            <person name="Lapidus A."/>
            <person name="Cheng J.-F."/>
            <person name="Bruce D."/>
            <person name="Goodwin L."/>
            <person name="Pitluck S."/>
            <person name="Chertkov O."/>
            <person name="Detter J.C."/>
            <person name="Han C."/>
            <person name="Tapia R."/>
            <person name="Land M."/>
            <person name="Hauser L."/>
            <person name="Kyrpides N."/>
            <person name="Ovchinnikova G."/>
            <person name="Martinez-Romero E."/>
            <person name="Hernandez M.A.R."/>
            <person name="Tiedje J.M."/>
            <person name="Woyke T."/>
        </authorList>
    </citation>
    <scope>NUCLEOTIDE SEQUENCE [LARGE SCALE GENOMIC DNA]</scope>
    <source>
        <strain evidence="3">CCGE1002</strain>
    </source>
</reference>
<dbReference type="InterPro" id="IPR044053">
    <property type="entry name" value="AsaB-like"/>
</dbReference>
<dbReference type="Proteomes" id="UP000002190">
    <property type="component" value="Chromosome 3"/>
</dbReference>
<feature type="compositionally biased region" description="Polar residues" evidence="1">
    <location>
        <begin position="354"/>
        <end position="365"/>
    </location>
</feature>
<dbReference type="PANTHER" id="PTHR34598:SF3">
    <property type="entry name" value="OXIDOREDUCTASE AN1597"/>
    <property type="match status" value="1"/>
</dbReference>
<dbReference type="eggNOG" id="ENOG502Z9FC">
    <property type="taxonomic scope" value="Bacteria"/>
</dbReference>
<dbReference type="EMBL" id="CP002015">
    <property type="protein sequence ID" value="ADG19684.1"/>
    <property type="molecule type" value="Genomic_DNA"/>
</dbReference>
<gene>
    <name evidence="2" type="ordered locus">BC1002_5792</name>
</gene>
<dbReference type="HOGENOM" id="CLU_741193_0_0_4"/>
<feature type="region of interest" description="Disordered" evidence="1">
    <location>
        <begin position="338"/>
        <end position="373"/>
    </location>
</feature>
<proteinExistence type="predicted"/>
<dbReference type="PANTHER" id="PTHR34598">
    <property type="entry name" value="BLL6449 PROTEIN"/>
    <property type="match status" value="1"/>
</dbReference>
<evidence type="ECO:0000313" key="2">
    <source>
        <dbReference type="EMBL" id="ADG19684.1"/>
    </source>
</evidence>
<dbReference type="KEGG" id="bge:BC1002_5792"/>
<sequence length="373" mass="40531">MSDVVIEQPAVVEAALNHLVATGEKPATYAYDPPAGVPQRSGVYRTQRLNIVNARVSPPPGGLSLDRNGFELRQHASVLSDFKDPAAIERIYYPESEALLRGWTGAKRAVIPITRFATAMRRVPAPCASRSSSFTTTRPSCRVRAACAIPCRRMKRKTAQGEGGDRQPVASHRIDGRIVAAGVERCAQYCADRSGAVGSDLSGQSRRDLCVRAVDSRNRRHYSQSSRVRGRTRCAIRGRAQLRSFDRTGGPTTQHRRTKCSVRNQQARRQASTPLARARCPCGYPACRAAHGQARCVDPVNADPTARQCGGLCGSQQARADRLGGADQTRGLRCRASGARELIHPSSTHRQRAPQGQKSDISNEPGSDITKKS</sequence>
<dbReference type="GO" id="GO:0016491">
    <property type="term" value="F:oxidoreductase activity"/>
    <property type="evidence" value="ECO:0007669"/>
    <property type="project" value="InterPro"/>
</dbReference>
<evidence type="ECO:0000313" key="3">
    <source>
        <dbReference type="Proteomes" id="UP000002190"/>
    </source>
</evidence>
<organism evidence="2 3">
    <name type="scientific">Paraburkholderia atlantica</name>
    <dbReference type="NCBI Taxonomy" id="2654982"/>
    <lineage>
        <taxon>Bacteria</taxon>
        <taxon>Pseudomonadati</taxon>
        <taxon>Pseudomonadota</taxon>
        <taxon>Betaproteobacteria</taxon>
        <taxon>Burkholderiales</taxon>
        <taxon>Burkholderiaceae</taxon>
        <taxon>Paraburkholderia</taxon>
    </lineage>
</organism>
<reference evidence="2 3" key="2">
    <citation type="journal article" date="2012" name="J. Bacteriol.">
        <title>Genome Sequences of Burkholderia sp. Strains CCGE1002 and H160, Isolated from Legume Nodules in Mexico and Brazil.</title>
        <authorList>
            <person name="Ormeno-Orrillo E."/>
            <person name="Rogel M.A."/>
            <person name="Chueire L.M."/>
            <person name="Tiedje J.M."/>
            <person name="Martinez-Romero E."/>
            <person name="Hungria M."/>
        </authorList>
    </citation>
    <scope>NUCLEOTIDE SEQUENCE [LARGE SCALE GENOMIC DNA]</scope>
    <source>
        <strain evidence="2 3">CCGE1002</strain>
    </source>
</reference>